<accession>A0ABN2AAY5</accession>
<dbReference type="InterPro" id="IPR005545">
    <property type="entry name" value="YCII"/>
</dbReference>
<dbReference type="RefSeq" id="WP_141005490.1">
    <property type="nucleotide sequence ID" value="NZ_BAAAOR010000014.1"/>
</dbReference>
<dbReference type="SUPFAM" id="SSF54909">
    <property type="entry name" value="Dimeric alpha+beta barrel"/>
    <property type="match status" value="1"/>
</dbReference>
<comment type="caution">
    <text evidence="3">The sequence shown here is derived from an EMBL/GenBank/DDBJ whole genome shotgun (WGS) entry which is preliminary data.</text>
</comment>
<protein>
    <submittedName>
        <fullName evidence="3">YciI family protein</fullName>
    </submittedName>
</protein>
<evidence type="ECO:0000259" key="2">
    <source>
        <dbReference type="Pfam" id="PF03795"/>
    </source>
</evidence>
<proteinExistence type="inferred from homology"/>
<dbReference type="PANTHER" id="PTHR35174">
    <property type="entry name" value="BLL7171 PROTEIN-RELATED"/>
    <property type="match status" value="1"/>
</dbReference>
<feature type="domain" description="YCII-related" evidence="2">
    <location>
        <begin position="25"/>
        <end position="116"/>
    </location>
</feature>
<dbReference type="Pfam" id="PF03795">
    <property type="entry name" value="YCII"/>
    <property type="match status" value="1"/>
</dbReference>
<organism evidence="3 4">
    <name type="scientific">Nocardioides humi</name>
    <dbReference type="NCBI Taxonomy" id="449461"/>
    <lineage>
        <taxon>Bacteria</taxon>
        <taxon>Bacillati</taxon>
        <taxon>Actinomycetota</taxon>
        <taxon>Actinomycetes</taxon>
        <taxon>Propionibacteriales</taxon>
        <taxon>Nocardioidaceae</taxon>
        <taxon>Nocardioides</taxon>
    </lineage>
</organism>
<evidence type="ECO:0000313" key="3">
    <source>
        <dbReference type="EMBL" id="GAA1515250.1"/>
    </source>
</evidence>
<evidence type="ECO:0000313" key="4">
    <source>
        <dbReference type="Proteomes" id="UP001500842"/>
    </source>
</evidence>
<keyword evidence="4" id="KW-1185">Reference proteome</keyword>
<gene>
    <name evidence="3" type="ORF">GCM10009788_19530</name>
</gene>
<dbReference type="Gene3D" id="3.30.70.1060">
    <property type="entry name" value="Dimeric alpha+beta barrel"/>
    <property type="match status" value="1"/>
</dbReference>
<sequence length="121" mass="12900">MTNYLMSVHGPAEVTDEFYGYGSKEEMEQSFADTGAFNDRIKEEGYWVFAGGLAPATTATVVDGQGEAPVVTDGPYLETKEVIGGFWVIDVPDLATAQGLAADASRACRGKVEVRPFDGLA</sequence>
<evidence type="ECO:0000256" key="1">
    <source>
        <dbReference type="ARBA" id="ARBA00007689"/>
    </source>
</evidence>
<reference evidence="3 4" key="1">
    <citation type="journal article" date="2019" name="Int. J. Syst. Evol. Microbiol.">
        <title>The Global Catalogue of Microorganisms (GCM) 10K type strain sequencing project: providing services to taxonomists for standard genome sequencing and annotation.</title>
        <authorList>
            <consortium name="The Broad Institute Genomics Platform"/>
            <consortium name="The Broad Institute Genome Sequencing Center for Infectious Disease"/>
            <person name="Wu L."/>
            <person name="Ma J."/>
        </authorList>
    </citation>
    <scope>NUCLEOTIDE SEQUENCE [LARGE SCALE GENOMIC DNA]</scope>
    <source>
        <strain evidence="3 4">JCM 14942</strain>
    </source>
</reference>
<dbReference type="InterPro" id="IPR011008">
    <property type="entry name" value="Dimeric_a/b-barrel"/>
</dbReference>
<dbReference type="Proteomes" id="UP001500842">
    <property type="component" value="Unassembled WGS sequence"/>
</dbReference>
<comment type="similarity">
    <text evidence="1">Belongs to the YciI family.</text>
</comment>
<dbReference type="EMBL" id="BAAAOR010000014">
    <property type="protein sequence ID" value="GAA1515250.1"/>
    <property type="molecule type" value="Genomic_DNA"/>
</dbReference>
<dbReference type="PANTHER" id="PTHR35174:SF3">
    <property type="entry name" value="BLL7171 PROTEIN"/>
    <property type="match status" value="1"/>
</dbReference>
<name>A0ABN2AAY5_9ACTN</name>